<accession>A0A8H3WHQ8</accession>
<keyword evidence="2" id="KW-0812">Transmembrane</keyword>
<name>A0A8H3WHQ8_9PEZI</name>
<dbReference type="OrthoDB" id="4823989at2759"/>
<feature type="coiled-coil region" evidence="1">
    <location>
        <begin position="174"/>
        <end position="201"/>
    </location>
</feature>
<dbReference type="EMBL" id="WOWK01000033">
    <property type="protein sequence ID" value="KAF0325971.1"/>
    <property type="molecule type" value="Genomic_DNA"/>
</dbReference>
<evidence type="ECO:0000256" key="1">
    <source>
        <dbReference type="SAM" id="Coils"/>
    </source>
</evidence>
<protein>
    <submittedName>
        <fullName evidence="3">Uncharacterized protein</fullName>
    </submittedName>
</protein>
<dbReference type="Proteomes" id="UP000434172">
    <property type="component" value="Unassembled WGS sequence"/>
</dbReference>
<evidence type="ECO:0000313" key="4">
    <source>
        <dbReference type="Proteomes" id="UP000434172"/>
    </source>
</evidence>
<feature type="transmembrane region" description="Helical" evidence="2">
    <location>
        <begin position="7"/>
        <end position="30"/>
    </location>
</feature>
<keyword evidence="4" id="KW-1185">Reference proteome</keyword>
<reference evidence="3 4" key="1">
    <citation type="submission" date="2019-12" db="EMBL/GenBank/DDBJ databases">
        <title>A genome sequence resource for the geographically widespread anthracnose pathogen Colletotrichum asianum.</title>
        <authorList>
            <person name="Meng Y."/>
        </authorList>
    </citation>
    <scope>NUCLEOTIDE SEQUENCE [LARGE SCALE GENOMIC DNA]</scope>
    <source>
        <strain evidence="3 4">ICMP 18580</strain>
    </source>
</reference>
<keyword evidence="2" id="KW-0472">Membrane</keyword>
<dbReference type="AlphaFoldDB" id="A0A8H3WHQ8"/>
<organism evidence="3 4">
    <name type="scientific">Colletotrichum asianum</name>
    <dbReference type="NCBI Taxonomy" id="702518"/>
    <lineage>
        <taxon>Eukaryota</taxon>
        <taxon>Fungi</taxon>
        <taxon>Dikarya</taxon>
        <taxon>Ascomycota</taxon>
        <taxon>Pezizomycotina</taxon>
        <taxon>Sordariomycetes</taxon>
        <taxon>Hypocreomycetidae</taxon>
        <taxon>Glomerellales</taxon>
        <taxon>Glomerellaceae</taxon>
        <taxon>Colletotrichum</taxon>
        <taxon>Colletotrichum gloeosporioides species complex</taxon>
    </lineage>
</organism>
<keyword evidence="1" id="KW-0175">Coiled coil</keyword>
<proteinExistence type="predicted"/>
<gene>
    <name evidence="3" type="ORF">GQ607_006789</name>
</gene>
<keyword evidence="2" id="KW-1133">Transmembrane helix</keyword>
<evidence type="ECO:0000256" key="2">
    <source>
        <dbReference type="SAM" id="Phobius"/>
    </source>
</evidence>
<evidence type="ECO:0000313" key="3">
    <source>
        <dbReference type="EMBL" id="KAF0325971.1"/>
    </source>
</evidence>
<sequence>MVKQNDVIAIIVIVLFIVLAGVAFGIYRLVHVARQSMSVTSGSKSSRMSPITDSSPTTVEAVNHSTAQPLNIVDELCKEVDHLERTSRTREKLEPLKYHSGLQAVLLLLHYELHEKLRARTDALHALVKAQKALDVMICDIDANTFAALMLGDFPGADLHEEGQREVALWAKQSRDIDARMVRMERENEDLQRKIGRVAAVIGDPRVIDEALVIDGVKCCVLGRTPGATKEENQKGYDGPKATSLKEVKKALDEANELFLERQDSYEKSRDTGEKVDEVTGTADQISAHELDGRAVEAERGCFHDTEGCRECDRPGL</sequence>
<comment type="caution">
    <text evidence="3">The sequence shown here is derived from an EMBL/GenBank/DDBJ whole genome shotgun (WGS) entry which is preliminary data.</text>
</comment>